<feature type="domain" description="CobQ/CobB/MinD/ParA nucleotide binding" evidence="1">
    <location>
        <begin position="9"/>
        <end position="212"/>
    </location>
</feature>
<dbReference type="EMBL" id="JABERL010000005">
    <property type="protein sequence ID" value="NNH76484.1"/>
    <property type="molecule type" value="Genomic_DNA"/>
</dbReference>
<dbReference type="SUPFAM" id="SSF52540">
    <property type="entry name" value="P-loop containing nucleoside triphosphate hydrolases"/>
    <property type="match status" value="1"/>
</dbReference>
<dbReference type="InterPro" id="IPR002586">
    <property type="entry name" value="CobQ/CobB/MinD/ParA_Nub-bd_dom"/>
</dbReference>
<evidence type="ECO:0000313" key="2">
    <source>
        <dbReference type="EMBL" id="NNH76484.1"/>
    </source>
</evidence>
<dbReference type="InterPro" id="IPR027417">
    <property type="entry name" value="P-loop_NTPase"/>
</dbReference>
<protein>
    <submittedName>
        <fullName evidence="2">ParA family protein</fullName>
    </submittedName>
</protein>
<dbReference type="PANTHER" id="PTHR13696">
    <property type="entry name" value="P-LOOP CONTAINING NUCLEOSIDE TRIPHOSPHATE HYDROLASE"/>
    <property type="match status" value="1"/>
</dbReference>
<dbReference type="Proteomes" id="UP000569202">
    <property type="component" value="Unassembled WGS sequence"/>
</dbReference>
<dbReference type="Pfam" id="PF01656">
    <property type="entry name" value="CbiA"/>
    <property type="match status" value="1"/>
</dbReference>
<name>A0A7Y2RD99_9GAMM</name>
<sequence length="287" mass="32522">MTKKAKIFLVTNQKGGAGKTTNIINLATASVFDGKKNVLILDCDPQGTASYWQIACQKNPKVFQYEFVLPQVLTLNKGEDIPETIAQVESSFDEIWIDSAGYFGDEEKQSLRRAMNSLVPLVDVFVTPIKSDVFTIWSTRDTILFFNKIYADLVKPTAKMVLMPTAVVNKEKGVQDIYSVFDEEMSEHKDLKLTWTKMENYIPESKPLAKSLRDGGNAFVPLKIRGNVSQSFADCLGEIYKIANITSEQEKREDISNMVHNLKGIREEAMREKIQYELDEQNEENAQ</sequence>
<dbReference type="PANTHER" id="PTHR13696:SF99">
    <property type="entry name" value="COBYRINIC ACID AC-DIAMIDE SYNTHASE"/>
    <property type="match status" value="1"/>
</dbReference>
<reference evidence="2 3" key="1">
    <citation type="submission" date="2020-04" db="EMBL/GenBank/DDBJ databases">
        <title>Acinetobacter Taxon 24.</title>
        <authorList>
            <person name="Nemec A."/>
            <person name="Radolfova-Krizova L."/>
            <person name="Higgins P.G."/>
            <person name="Spanelova P."/>
        </authorList>
    </citation>
    <scope>NUCLEOTIDE SEQUENCE [LARGE SCALE GENOMIC DNA]</scope>
    <source>
        <strain evidence="2 3">ANC 5380</strain>
    </source>
</reference>
<dbReference type="InterPro" id="IPR050678">
    <property type="entry name" value="DNA_Partitioning_ATPase"/>
</dbReference>
<comment type="caution">
    <text evidence="2">The sequence shown here is derived from an EMBL/GenBank/DDBJ whole genome shotgun (WGS) entry which is preliminary data.</text>
</comment>
<dbReference type="RefSeq" id="WP_171539687.1">
    <property type="nucleotide sequence ID" value="NZ_JABERL010000005.1"/>
</dbReference>
<accession>A0A7Y2RD99</accession>
<proteinExistence type="predicted"/>
<evidence type="ECO:0000313" key="3">
    <source>
        <dbReference type="Proteomes" id="UP000569202"/>
    </source>
</evidence>
<dbReference type="CDD" id="cd02042">
    <property type="entry name" value="ParAB_family"/>
    <property type="match status" value="1"/>
</dbReference>
<evidence type="ECO:0000259" key="1">
    <source>
        <dbReference type="Pfam" id="PF01656"/>
    </source>
</evidence>
<organism evidence="2 3">
    <name type="scientific">Acinetobacter terrae</name>
    <dbReference type="NCBI Taxonomy" id="2731247"/>
    <lineage>
        <taxon>Bacteria</taxon>
        <taxon>Pseudomonadati</taxon>
        <taxon>Pseudomonadota</taxon>
        <taxon>Gammaproteobacteria</taxon>
        <taxon>Moraxellales</taxon>
        <taxon>Moraxellaceae</taxon>
        <taxon>Acinetobacter</taxon>
        <taxon>Acinetobacter Taxon 24</taxon>
    </lineage>
</organism>
<dbReference type="Gene3D" id="3.40.50.300">
    <property type="entry name" value="P-loop containing nucleotide triphosphate hydrolases"/>
    <property type="match status" value="1"/>
</dbReference>
<gene>
    <name evidence="2" type="ORF">HLH17_02040</name>
</gene>
<dbReference type="AlphaFoldDB" id="A0A7Y2RD99"/>